<keyword evidence="10" id="KW-0539">Nucleus</keyword>
<keyword evidence="8" id="KW-0479">Metal-binding</keyword>
<evidence type="ECO:0000256" key="6">
    <source>
        <dbReference type="ARBA" id="ARBA00022490"/>
    </source>
</evidence>
<evidence type="ECO:0000256" key="7">
    <source>
        <dbReference type="ARBA" id="ARBA00022722"/>
    </source>
</evidence>
<comment type="similarity">
    <text evidence="4">Belongs to the HARBI1 family.</text>
</comment>
<dbReference type="AlphaFoldDB" id="A0A8C4ZXY5"/>
<evidence type="ECO:0000256" key="12">
    <source>
        <dbReference type="ARBA" id="ARBA00045850"/>
    </source>
</evidence>
<dbReference type="Ensembl" id="ENSGMOT00000069980.1">
    <property type="protein sequence ID" value="ENSGMOP00000023776.1"/>
    <property type="gene ID" value="ENSGMOG00000023400.1"/>
</dbReference>
<proteinExistence type="inferred from homology"/>
<evidence type="ECO:0000256" key="5">
    <source>
        <dbReference type="ARBA" id="ARBA00015519"/>
    </source>
</evidence>
<reference evidence="14" key="1">
    <citation type="submission" date="2025-08" db="UniProtKB">
        <authorList>
            <consortium name="Ensembl"/>
        </authorList>
    </citation>
    <scope>IDENTIFICATION</scope>
</reference>
<evidence type="ECO:0000256" key="1">
    <source>
        <dbReference type="ARBA" id="ARBA00001968"/>
    </source>
</evidence>
<comment type="function">
    <text evidence="12">Transposase-derived protein that may have nuclease activity. Does not have transposase activity.</text>
</comment>
<comment type="subcellular location">
    <subcellularLocation>
        <location evidence="3">Cytoplasm</location>
    </subcellularLocation>
    <subcellularLocation>
        <location evidence="2">Nucleus</location>
    </subcellularLocation>
</comment>
<protein>
    <recommendedName>
        <fullName evidence="5">Putative nuclease HARBI1</fullName>
    </recommendedName>
    <alternativeName>
        <fullName evidence="11">Harbinger transposase-derived nuclease</fullName>
    </alternativeName>
</protein>
<dbReference type="InterPro" id="IPR045249">
    <property type="entry name" value="HARBI1-like"/>
</dbReference>
<dbReference type="GO" id="GO:0046872">
    <property type="term" value="F:metal ion binding"/>
    <property type="evidence" value="ECO:0007669"/>
    <property type="project" value="UniProtKB-KW"/>
</dbReference>
<keyword evidence="15" id="KW-1185">Reference proteome</keyword>
<dbReference type="InterPro" id="IPR026103">
    <property type="entry name" value="HARBI1_animal"/>
</dbReference>
<name>A0A8C4ZXY5_GADMO</name>
<dbReference type="GeneTree" id="ENSGT00940000154348"/>
<dbReference type="PRINTS" id="PR02086">
    <property type="entry name" value="PUTNUCHARBI1"/>
</dbReference>
<evidence type="ECO:0000256" key="2">
    <source>
        <dbReference type="ARBA" id="ARBA00004123"/>
    </source>
</evidence>
<evidence type="ECO:0000313" key="15">
    <source>
        <dbReference type="Proteomes" id="UP000694546"/>
    </source>
</evidence>
<dbReference type="GO" id="GO:0004518">
    <property type="term" value="F:nuclease activity"/>
    <property type="evidence" value="ECO:0007669"/>
    <property type="project" value="UniProtKB-KW"/>
</dbReference>
<dbReference type="GO" id="GO:0005737">
    <property type="term" value="C:cytoplasm"/>
    <property type="evidence" value="ECO:0007669"/>
    <property type="project" value="UniProtKB-SubCell"/>
</dbReference>
<sequence>CRLPAAGRWCFVAVVPRGNRVYRDRADFFMESDEWLLSRIRLPRHLLMELCNALEPQLRRETRRSNALPVPVQGCSTLGFLATGTFQREIGDRSGIPQPSISRTMPAVLAAIMSLSERYINFPSNNDQQTGIKRDFYAIARFPNVIGAVDCTHVGMKPPSINDYAYINRKSYHSVYVQIICDARMSILNMVARRPGGTHDSFIFQNSNVGHRLHQGALHGQSHLLGEHRTKNLMSATSTALTRRCPAGGTLLYSPEKTCNIILACGVLHNIALANGVPFADLQPVDPMSRDPWPQAPHARALRRREDLIRLF</sequence>
<dbReference type="Pfam" id="PF13359">
    <property type="entry name" value="DDE_Tnp_4"/>
    <property type="match status" value="1"/>
</dbReference>
<accession>A0A8C4ZXY5</accession>
<evidence type="ECO:0000256" key="11">
    <source>
        <dbReference type="ARBA" id="ARBA00030126"/>
    </source>
</evidence>
<evidence type="ECO:0000256" key="3">
    <source>
        <dbReference type="ARBA" id="ARBA00004496"/>
    </source>
</evidence>
<comment type="cofactor">
    <cofactor evidence="1">
        <name>a divalent metal cation</name>
        <dbReference type="ChEBI" id="CHEBI:60240"/>
    </cofactor>
</comment>
<evidence type="ECO:0000256" key="10">
    <source>
        <dbReference type="ARBA" id="ARBA00023242"/>
    </source>
</evidence>
<dbReference type="OMA" id="NRAHARS"/>
<dbReference type="GO" id="GO:0016787">
    <property type="term" value="F:hydrolase activity"/>
    <property type="evidence" value="ECO:0007669"/>
    <property type="project" value="UniProtKB-KW"/>
</dbReference>
<feature type="domain" description="DDE Tnp4" evidence="13">
    <location>
        <begin position="149"/>
        <end position="227"/>
    </location>
</feature>
<keyword evidence="9" id="KW-0378">Hydrolase</keyword>
<dbReference type="GO" id="GO:0005634">
    <property type="term" value="C:nucleus"/>
    <property type="evidence" value="ECO:0007669"/>
    <property type="project" value="UniProtKB-SubCell"/>
</dbReference>
<evidence type="ECO:0000313" key="14">
    <source>
        <dbReference type="Ensembl" id="ENSGMOP00000023776.1"/>
    </source>
</evidence>
<evidence type="ECO:0000256" key="8">
    <source>
        <dbReference type="ARBA" id="ARBA00022723"/>
    </source>
</evidence>
<dbReference type="PANTHER" id="PTHR22930:SF267">
    <property type="entry name" value="NUCLEASE HARBI1-RELATED"/>
    <property type="match status" value="1"/>
</dbReference>
<reference evidence="14" key="2">
    <citation type="submission" date="2025-09" db="UniProtKB">
        <authorList>
            <consortium name="Ensembl"/>
        </authorList>
    </citation>
    <scope>IDENTIFICATION</scope>
</reference>
<dbReference type="Proteomes" id="UP000694546">
    <property type="component" value="Chromosome 12"/>
</dbReference>
<organism evidence="14 15">
    <name type="scientific">Gadus morhua</name>
    <name type="common">Atlantic cod</name>
    <dbReference type="NCBI Taxonomy" id="8049"/>
    <lineage>
        <taxon>Eukaryota</taxon>
        <taxon>Metazoa</taxon>
        <taxon>Chordata</taxon>
        <taxon>Craniata</taxon>
        <taxon>Vertebrata</taxon>
        <taxon>Euteleostomi</taxon>
        <taxon>Actinopterygii</taxon>
        <taxon>Neopterygii</taxon>
        <taxon>Teleostei</taxon>
        <taxon>Neoteleostei</taxon>
        <taxon>Acanthomorphata</taxon>
        <taxon>Zeiogadaria</taxon>
        <taxon>Gadariae</taxon>
        <taxon>Gadiformes</taxon>
        <taxon>Gadoidei</taxon>
        <taxon>Gadidae</taxon>
        <taxon>Gadus</taxon>
    </lineage>
</organism>
<evidence type="ECO:0000256" key="4">
    <source>
        <dbReference type="ARBA" id="ARBA00006958"/>
    </source>
</evidence>
<evidence type="ECO:0000259" key="13">
    <source>
        <dbReference type="Pfam" id="PF13359"/>
    </source>
</evidence>
<dbReference type="InterPro" id="IPR027806">
    <property type="entry name" value="HARBI1_dom"/>
</dbReference>
<dbReference type="PANTHER" id="PTHR22930">
    <property type="match status" value="1"/>
</dbReference>
<evidence type="ECO:0000256" key="9">
    <source>
        <dbReference type="ARBA" id="ARBA00022801"/>
    </source>
</evidence>
<keyword evidence="7" id="KW-0540">Nuclease</keyword>
<keyword evidence="6" id="KW-0963">Cytoplasm</keyword>